<evidence type="ECO:0000256" key="1">
    <source>
        <dbReference type="SAM" id="MobiDB-lite"/>
    </source>
</evidence>
<dbReference type="EMBL" id="JACGWN010000006">
    <property type="protein sequence ID" value="KAL0447640.1"/>
    <property type="molecule type" value="Genomic_DNA"/>
</dbReference>
<gene>
    <name evidence="3" type="ORF">Slati_1891900</name>
</gene>
<comment type="caution">
    <text evidence="3">The sequence shown here is derived from an EMBL/GenBank/DDBJ whole genome shotgun (WGS) entry which is preliminary data.</text>
</comment>
<reference evidence="3" key="1">
    <citation type="submission" date="2020-06" db="EMBL/GenBank/DDBJ databases">
        <authorList>
            <person name="Li T."/>
            <person name="Hu X."/>
            <person name="Zhang T."/>
            <person name="Song X."/>
            <person name="Zhang H."/>
            <person name="Dai N."/>
            <person name="Sheng W."/>
            <person name="Hou X."/>
            <person name="Wei L."/>
        </authorList>
    </citation>
    <scope>NUCLEOTIDE SEQUENCE</scope>
    <source>
        <strain evidence="3">KEN1</strain>
        <tissue evidence="3">Leaf</tissue>
    </source>
</reference>
<feature type="transmembrane region" description="Helical" evidence="2">
    <location>
        <begin position="6"/>
        <end position="25"/>
    </location>
</feature>
<proteinExistence type="predicted"/>
<evidence type="ECO:0000313" key="3">
    <source>
        <dbReference type="EMBL" id="KAL0447640.1"/>
    </source>
</evidence>
<accession>A0AAW2X110</accession>
<organism evidence="3">
    <name type="scientific">Sesamum latifolium</name>
    <dbReference type="NCBI Taxonomy" id="2727402"/>
    <lineage>
        <taxon>Eukaryota</taxon>
        <taxon>Viridiplantae</taxon>
        <taxon>Streptophyta</taxon>
        <taxon>Embryophyta</taxon>
        <taxon>Tracheophyta</taxon>
        <taxon>Spermatophyta</taxon>
        <taxon>Magnoliopsida</taxon>
        <taxon>eudicotyledons</taxon>
        <taxon>Gunneridae</taxon>
        <taxon>Pentapetalae</taxon>
        <taxon>asterids</taxon>
        <taxon>lamiids</taxon>
        <taxon>Lamiales</taxon>
        <taxon>Pedaliaceae</taxon>
        <taxon>Sesamum</taxon>
    </lineage>
</organism>
<feature type="region of interest" description="Disordered" evidence="1">
    <location>
        <begin position="66"/>
        <end position="92"/>
    </location>
</feature>
<name>A0AAW2X110_9LAMI</name>
<sequence length="92" mass="10318">MASDKTNYVLVLYMFFLLLQLHFGLMSAYQAQKIRPPAPVRASISPVNPPVMIGYRVNRFKKIEKDAFRPTAPGNSPGMGHDDPPGRANHKH</sequence>
<dbReference type="AlphaFoldDB" id="A0AAW2X110"/>
<keyword evidence="2" id="KW-0812">Transmembrane</keyword>
<reference evidence="3" key="2">
    <citation type="journal article" date="2024" name="Plant">
        <title>Genomic evolution and insights into agronomic trait innovations of Sesamum species.</title>
        <authorList>
            <person name="Miao H."/>
            <person name="Wang L."/>
            <person name="Qu L."/>
            <person name="Liu H."/>
            <person name="Sun Y."/>
            <person name="Le M."/>
            <person name="Wang Q."/>
            <person name="Wei S."/>
            <person name="Zheng Y."/>
            <person name="Lin W."/>
            <person name="Duan Y."/>
            <person name="Cao H."/>
            <person name="Xiong S."/>
            <person name="Wang X."/>
            <person name="Wei L."/>
            <person name="Li C."/>
            <person name="Ma Q."/>
            <person name="Ju M."/>
            <person name="Zhao R."/>
            <person name="Li G."/>
            <person name="Mu C."/>
            <person name="Tian Q."/>
            <person name="Mei H."/>
            <person name="Zhang T."/>
            <person name="Gao T."/>
            <person name="Zhang H."/>
        </authorList>
    </citation>
    <scope>NUCLEOTIDE SEQUENCE</scope>
    <source>
        <strain evidence="3">KEN1</strain>
    </source>
</reference>
<keyword evidence="2" id="KW-0472">Membrane</keyword>
<protein>
    <submittedName>
        <fullName evidence="3">Precursor of CEP4</fullName>
    </submittedName>
</protein>
<evidence type="ECO:0000256" key="2">
    <source>
        <dbReference type="SAM" id="Phobius"/>
    </source>
</evidence>
<keyword evidence="2" id="KW-1133">Transmembrane helix</keyword>